<evidence type="ECO:0000313" key="1">
    <source>
        <dbReference type="EMBL" id="KAI0044075.1"/>
    </source>
</evidence>
<keyword evidence="2" id="KW-1185">Reference proteome</keyword>
<organism evidence="1 2">
    <name type="scientific">Auriscalpium vulgare</name>
    <dbReference type="NCBI Taxonomy" id="40419"/>
    <lineage>
        <taxon>Eukaryota</taxon>
        <taxon>Fungi</taxon>
        <taxon>Dikarya</taxon>
        <taxon>Basidiomycota</taxon>
        <taxon>Agaricomycotina</taxon>
        <taxon>Agaricomycetes</taxon>
        <taxon>Russulales</taxon>
        <taxon>Auriscalpiaceae</taxon>
        <taxon>Auriscalpium</taxon>
    </lineage>
</organism>
<dbReference type="EMBL" id="MU275995">
    <property type="protein sequence ID" value="KAI0044075.1"/>
    <property type="molecule type" value="Genomic_DNA"/>
</dbReference>
<sequence>MQIAVRGLAQRRNALTRIQRALPSELLTHIFACCAASEPCLSDGEVRLGWIKVSHVCHQWRQTALECPRLWASIPLPMGEAWVEEMMARSQRARLSFYDFGYGGLTLTARQVDLLGSVIGRSSSIDLHLNDVTRLAAQLTAAAPHLKTLCLYEISDFGYTLPVNFLADEAPRLRHLYLHGITHTGLWTSGILQNLVSLNIKGSQYAYLPSFHTVLGALHSMRALKSLALDNSFPPHSPLLATAAVVELKMVKECRFVNGPWLDILQLLAHVNLPSTVKLTLELSMGESTTEDPDYRPLLPVLATYYHATAQDPLPILEFAREEDDLNGNLSLLAWRCQDRGFFNIHANTRIEFSWAGPALMPQHPGRMSLLLFLAAHVPMAYVRRLFIMVEPESSGNVPFSVGVWTALLRRSMNRLHEIRAFGQSGLTLAQALEDVDVPQEIEVSSPPFLYRLAELDLRFVQFRTEKGVGVASVLNVFCDWLAWRSECGYPIVDLKLTNCRLSARDVAAWRAASPYMILEERYSDDEGSDGEDYTDDEDSEE</sequence>
<reference evidence="1" key="2">
    <citation type="journal article" date="2022" name="New Phytol.">
        <title>Evolutionary transition to the ectomycorrhizal habit in the genomes of a hyperdiverse lineage of mushroom-forming fungi.</title>
        <authorList>
            <person name="Looney B."/>
            <person name="Miyauchi S."/>
            <person name="Morin E."/>
            <person name="Drula E."/>
            <person name="Courty P.E."/>
            <person name="Kohler A."/>
            <person name="Kuo A."/>
            <person name="LaButti K."/>
            <person name="Pangilinan J."/>
            <person name="Lipzen A."/>
            <person name="Riley R."/>
            <person name="Andreopoulos W."/>
            <person name="He G."/>
            <person name="Johnson J."/>
            <person name="Nolan M."/>
            <person name="Tritt A."/>
            <person name="Barry K.W."/>
            <person name="Grigoriev I.V."/>
            <person name="Nagy L.G."/>
            <person name="Hibbett D."/>
            <person name="Henrissat B."/>
            <person name="Matheny P.B."/>
            <person name="Labbe J."/>
            <person name="Martin F.M."/>
        </authorList>
    </citation>
    <scope>NUCLEOTIDE SEQUENCE</scope>
    <source>
        <strain evidence="1">FP105234-sp</strain>
    </source>
</reference>
<reference evidence="1" key="1">
    <citation type="submission" date="2021-02" db="EMBL/GenBank/DDBJ databases">
        <authorList>
            <consortium name="DOE Joint Genome Institute"/>
            <person name="Ahrendt S."/>
            <person name="Looney B.P."/>
            <person name="Miyauchi S."/>
            <person name="Morin E."/>
            <person name="Drula E."/>
            <person name="Courty P.E."/>
            <person name="Chicoki N."/>
            <person name="Fauchery L."/>
            <person name="Kohler A."/>
            <person name="Kuo A."/>
            <person name="Labutti K."/>
            <person name="Pangilinan J."/>
            <person name="Lipzen A."/>
            <person name="Riley R."/>
            <person name="Andreopoulos W."/>
            <person name="He G."/>
            <person name="Johnson J."/>
            <person name="Barry K.W."/>
            <person name="Grigoriev I.V."/>
            <person name="Nagy L."/>
            <person name="Hibbett D."/>
            <person name="Henrissat B."/>
            <person name="Matheny P.B."/>
            <person name="Labbe J."/>
            <person name="Martin F."/>
        </authorList>
    </citation>
    <scope>NUCLEOTIDE SEQUENCE</scope>
    <source>
        <strain evidence="1">FP105234-sp</strain>
    </source>
</reference>
<name>A0ACB8RJ54_9AGAM</name>
<protein>
    <submittedName>
        <fullName evidence="1">Uncharacterized protein</fullName>
    </submittedName>
</protein>
<proteinExistence type="predicted"/>
<dbReference type="Proteomes" id="UP000814033">
    <property type="component" value="Unassembled WGS sequence"/>
</dbReference>
<evidence type="ECO:0000313" key="2">
    <source>
        <dbReference type="Proteomes" id="UP000814033"/>
    </source>
</evidence>
<gene>
    <name evidence="1" type="ORF">FA95DRAFT_1562626</name>
</gene>
<comment type="caution">
    <text evidence="1">The sequence shown here is derived from an EMBL/GenBank/DDBJ whole genome shotgun (WGS) entry which is preliminary data.</text>
</comment>
<accession>A0ACB8RJ54</accession>